<reference evidence="3" key="1">
    <citation type="submission" date="2016-11" db="EMBL/GenBank/DDBJ databases">
        <authorList>
            <person name="Varghese N."/>
            <person name="Submissions S."/>
        </authorList>
    </citation>
    <scope>NUCLEOTIDE SEQUENCE [LARGE SCALE GENOMIC DNA]</scope>
    <source>
        <strain evidence="3">GAS401</strain>
    </source>
</reference>
<protein>
    <submittedName>
        <fullName evidence="2">Uncharacterized protein</fullName>
    </submittedName>
</protein>
<evidence type="ECO:0000313" key="3">
    <source>
        <dbReference type="Proteomes" id="UP000184096"/>
    </source>
</evidence>
<dbReference type="AlphaFoldDB" id="A0A1M7SRA2"/>
<proteinExistence type="predicted"/>
<feature type="coiled-coil region" evidence="1">
    <location>
        <begin position="43"/>
        <end position="70"/>
    </location>
</feature>
<accession>A0A1M7SRA2</accession>
<keyword evidence="3" id="KW-1185">Reference proteome</keyword>
<evidence type="ECO:0000313" key="2">
    <source>
        <dbReference type="EMBL" id="SHN60926.1"/>
    </source>
</evidence>
<gene>
    <name evidence="2" type="ORF">SAMN05444170_0055</name>
</gene>
<evidence type="ECO:0000256" key="1">
    <source>
        <dbReference type="SAM" id="Coils"/>
    </source>
</evidence>
<dbReference type="EMBL" id="LT670849">
    <property type="protein sequence ID" value="SHN60926.1"/>
    <property type="molecule type" value="Genomic_DNA"/>
</dbReference>
<organism evidence="2 3">
    <name type="scientific">Bradyrhizobium erythrophlei</name>
    <dbReference type="NCBI Taxonomy" id="1437360"/>
    <lineage>
        <taxon>Bacteria</taxon>
        <taxon>Pseudomonadati</taxon>
        <taxon>Pseudomonadota</taxon>
        <taxon>Alphaproteobacteria</taxon>
        <taxon>Hyphomicrobiales</taxon>
        <taxon>Nitrobacteraceae</taxon>
        <taxon>Bradyrhizobium</taxon>
    </lineage>
</organism>
<sequence>MFQLFLRARLRNLTQSSPEGDQFKVRSPQRDEDTDRQRVDIVMNAIETALQAAEGEQSGLNQRVEEVLARAAVTVGNASDEYLDREPLDGHHQNLFSEEISNGQKRLRSLADSISHFKFLRAAVLSRFPDYKQPAA</sequence>
<dbReference type="Proteomes" id="UP000184096">
    <property type="component" value="Chromosome I"/>
</dbReference>
<dbReference type="OrthoDB" id="8139499at2"/>
<name>A0A1M7SRA2_9BRAD</name>
<dbReference type="RefSeq" id="WP_072815756.1">
    <property type="nucleotide sequence ID" value="NZ_LT670849.1"/>
</dbReference>
<keyword evidence="1" id="KW-0175">Coiled coil</keyword>